<feature type="chain" id="PRO_5026149322" description="Lipoprotein" evidence="1">
    <location>
        <begin position="23"/>
        <end position="315"/>
    </location>
</feature>
<dbReference type="KEGG" id="bfc:BacF7301_08550"/>
<dbReference type="RefSeq" id="WP_167961955.1">
    <property type="nucleotide sequence ID" value="NZ_CP050831.1"/>
</dbReference>
<dbReference type="AlphaFoldDB" id="A0A6H0KLY0"/>
<evidence type="ECO:0000313" key="3">
    <source>
        <dbReference type="Proteomes" id="UP000501780"/>
    </source>
</evidence>
<gene>
    <name evidence="2" type="ORF">BacF7301_08550</name>
</gene>
<dbReference type="EMBL" id="CP050831">
    <property type="protein sequence ID" value="QIU94193.1"/>
    <property type="molecule type" value="Genomic_DNA"/>
</dbReference>
<evidence type="ECO:0008006" key="4">
    <source>
        <dbReference type="Google" id="ProtNLM"/>
    </source>
</evidence>
<name>A0A6H0KLY0_9BACE</name>
<evidence type="ECO:0000313" key="2">
    <source>
        <dbReference type="EMBL" id="QIU94193.1"/>
    </source>
</evidence>
<keyword evidence="3" id="KW-1185">Reference proteome</keyword>
<sequence>MKKLIYALCVALFSGMCMLSCSDDNYSEGGPEQSGKNLEMPEKYKVIGKRHNEGLAAAFSALRKYYEVDTRADGEVRKLSKEECLVLMEGALQKYCVSKGCDNIELLDLSLVDGAKTRSVIEMKPEVKVLVDKMMNEILNKERTPKQMVDVLNDINKEADATLSEEDAIAVYAGTSTCYYSYLYWKENHMKWIIALNNPELLGQYEDEILNSFNIHKGELVFSSSADTRGWWDDAWGAIGETWDSGSEAVSNWWNYGGGKEVVAEDGAGAVGGAVSGAIAGSAAGGIGAAPGAGYGALAGGAGASVAQALRQWLN</sequence>
<dbReference type="Proteomes" id="UP000501780">
    <property type="component" value="Chromosome"/>
</dbReference>
<feature type="signal peptide" evidence="1">
    <location>
        <begin position="1"/>
        <end position="22"/>
    </location>
</feature>
<evidence type="ECO:0000256" key="1">
    <source>
        <dbReference type="SAM" id="SignalP"/>
    </source>
</evidence>
<protein>
    <recommendedName>
        <fullName evidence="4">Lipoprotein</fullName>
    </recommendedName>
</protein>
<keyword evidence="1" id="KW-0732">Signal</keyword>
<accession>A0A6H0KLY0</accession>
<reference evidence="2 3" key="1">
    <citation type="submission" date="2020-03" db="EMBL/GenBank/DDBJ databases">
        <title>Genomic analysis of Bacteroides faecium CBA7301.</title>
        <authorList>
            <person name="Kim J."/>
            <person name="Roh S.W."/>
        </authorList>
    </citation>
    <scope>NUCLEOTIDE SEQUENCE [LARGE SCALE GENOMIC DNA]</scope>
    <source>
        <strain evidence="2 3">CBA7301</strain>
    </source>
</reference>
<proteinExistence type="predicted"/>
<organism evidence="2 3">
    <name type="scientific">Bacteroides faecium</name>
    <dbReference type="NCBI Taxonomy" id="2715212"/>
    <lineage>
        <taxon>Bacteria</taxon>
        <taxon>Pseudomonadati</taxon>
        <taxon>Bacteroidota</taxon>
        <taxon>Bacteroidia</taxon>
        <taxon>Bacteroidales</taxon>
        <taxon>Bacteroidaceae</taxon>
        <taxon>Bacteroides</taxon>
    </lineage>
</organism>